<protein>
    <submittedName>
        <fullName evidence="1">Small metal-binding protein SmbP</fullName>
    </submittedName>
</protein>
<dbReference type="EMBL" id="CP116967">
    <property type="protein sequence ID" value="WNM59650.1"/>
    <property type="molecule type" value="Genomic_DNA"/>
</dbReference>
<dbReference type="Gene3D" id="1.20.120.660">
    <property type="entry name" value="IL-4 antagonist (De novo design) like domain"/>
    <property type="match status" value="1"/>
</dbReference>
<dbReference type="GO" id="GO:0046872">
    <property type="term" value="F:metal ion binding"/>
    <property type="evidence" value="ECO:0007669"/>
    <property type="project" value="InterPro"/>
</dbReference>
<dbReference type="CDD" id="cd13840">
    <property type="entry name" value="SMBP_like"/>
    <property type="match status" value="1"/>
</dbReference>
<evidence type="ECO:0000313" key="2">
    <source>
        <dbReference type="Proteomes" id="UP001302719"/>
    </source>
</evidence>
<reference evidence="1 2" key="1">
    <citation type="submission" date="2023-01" db="EMBL/GenBank/DDBJ databases">
        <title>Cultivation and genomic characterization of new, ubiquitous marine nitrite-oxidizing bacteria from the Nitrospirales.</title>
        <authorList>
            <person name="Mueller A.J."/>
            <person name="Daebeler A."/>
            <person name="Herbold C.W."/>
            <person name="Kirkegaard R.H."/>
            <person name="Daims H."/>
        </authorList>
    </citation>
    <scope>NUCLEOTIDE SEQUENCE [LARGE SCALE GENOMIC DNA]</scope>
    <source>
        <strain evidence="1 2">VA</strain>
    </source>
</reference>
<dbReference type="KEGG" id="nall:PP769_07815"/>
<gene>
    <name evidence="1" type="primary">smbP</name>
    <name evidence="1" type="ORF">PP769_07815</name>
</gene>
<dbReference type="Proteomes" id="UP001302719">
    <property type="component" value="Chromosome"/>
</dbReference>
<proteinExistence type="predicted"/>
<accession>A0AA96GG38</accession>
<organism evidence="1 2">
    <name type="scientific">Candidatus Nitrospira allomarina</name>
    <dbReference type="NCBI Taxonomy" id="3020900"/>
    <lineage>
        <taxon>Bacteria</taxon>
        <taxon>Pseudomonadati</taxon>
        <taxon>Nitrospirota</taxon>
        <taxon>Nitrospiria</taxon>
        <taxon>Nitrospirales</taxon>
        <taxon>Nitrospiraceae</taxon>
        <taxon>Nitrospira</taxon>
    </lineage>
</organism>
<dbReference type="RefSeq" id="WP_312646439.1">
    <property type="nucleotide sequence ID" value="NZ_CP116967.1"/>
</dbReference>
<dbReference type="Pfam" id="PF16785">
    <property type="entry name" value="SMBP"/>
    <property type="match status" value="1"/>
</dbReference>
<keyword evidence="2" id="KW-1185">Reference proteome</keyword>
<evidence type="ECO:0000313" key="1">
    <source>
        <dbReference type="EMBL" id="WNM59650.1"/>
    </source>
</evidence>
<dbReference type="AlphaFoldDB" id="A0AA96GG38"/>
<dbReference type="InterPro" id="IPR031877">
    <property type="entry name" value="SmbP"/>
</dbReference>
<name>A0AA96GG38_9BACT</name>
<sequence>MKKQAVVRGIGLFAILGLLFAGSWGSLALAGANPHVAEAIAHAQGAVKHGEQGHADALVEHAQEALTHAQGAQKDVKNPHLDEGVHELMEAVEHGKAGHADVGTKHAKSAVMHLKEVK</sequence>